<dbReference type="GO" id="GO:0007017">
    <property type="term" value="P:microtubule-based process"/>
    <property type="evidence" value="ECO:0007669"/>
    <property type="project" value="InterPro"/>
</dbReference>
<organism evidence="4 5">
    <name type="scientific">Lachancea nothofagi CBS 11611</name>
    <dbReference type="NCBI Taxonomy" id="1266666"/>
    <lineage>
        <taxon>Eukaryota</taxon>
        <taxon>Fungi</taxon>
        <taxon>Dikarya</taxon>
        <taxon>Ascomycota</taxon>
        <taxon>Saccharomycotina</taxon>
        <taxon>Saccharomycetes</taxon>
        <taxon>Saccharomycetales</taxon>
        <taxon>Saccharomycetaceae</taxon>
        <taxon>Lachancea</taxon>
    </lineage>
</organism>
<dbReference type="GO" id="GO:0005869">
    <property type="term" value="C:dynactin complex"/>
    <property type="evidence" value="ECO:0007669"/>
    <property type="project" value="InterPro"/>
</dbReference>
<keyword evidence="3" id="KW-0175">Coiled coil</keyword>
<dbReference type="Proteomes" id="UP000189911">
    <property type="component" value="Chromosome C"/>
</dbReference>
<evidence type="ECO:0000256" key="3">
    <source>
        <dbReference type="SAM" id="Coils"/>
    </source>
</evidence>
<evidence type="ECO:0000313" key="4">
    <source>
        <dbReference type="EMBL" id="SCU86655.1"/>
    </source>
</evidence>
<gene>
    <name evidence="4" type="ORF">LANO_0C08746G</name>
</gene>
<dbReference type="PANTHER" id="PTHR15346">
    <property type="entry name" value="DYNACTIN SUBUNIT"/>
    <property type="match status" value="1"/>
</dbReference>
<reference evidence="5" key="1">
    <citation type="submission" date="2016-03" db="EMBL/GenBank/DDBJ databases">
        <authorList>
            <person name="Devillers Hugo."/>
        </authorList>
    </citation>
    <scope>NUCLEOTIDE SEQUENCE [LARGE SCALE GENOMIC DNA]</scope>
</reference>
<comment type="subcellular location">
    <subcellularLocation>
        <location evidence="1">Cytoplasm</location>
    </subcellularLocation>
</comment>
<dbReference type="GO" id="GO:0005737">
    <property type="term" value="C:cytoplasm"/>
    <property type="evidence" value="ECO:0007669"/>
    <property type="project" value="UniProtKB-SubCell"/>
</dbReference>
<dbReference type="Pfam" id="PF04912">
    <property type="entry name" value="Dynamitin"/>
    <property type="match status" value="1"/>
</dbReference>
<dbReference type="AlphaFoldDB" id="A0A1G4JA73"/>
<dbReference type="OrthoDB" id="4977at2759"/>
<keyword evidence="2" id="KW-0963">Cytoplasm</keyword>
<proteinExistence type="predicted"/>
<dbReference type="EMBL" id="LT598446">
    <property type="protein sequence ID" value="SCU86655.1"/>
    <property type="molecule type" value="Genomic_DNA"/>
</dbReference>
<feature type="coiled-coil region" evidence="3">
    <location>
        <begin position="327"/>
        <end position="354"/>
    </location>
</feature>
<evidence type="ECO:0000256" key="2">
    <source>
        <dbReference type="ARBA" id="ARBA00022490"/>
    </source>
</evidence>
<dbReference type="InterPro" id="IPR028133">
    <property type="entry name" value="Dynamitin"/>
</dbReference>
<evidence type="ECO:0000313" key="5">
    <source>
        <dbReference type="Proteomes" id="UP000189911"/>
    </source>
</evidence>
<accession>A0A1G4JA73</accession>
<keyword evidence="5" id="KW-1185">Reference proteome</keyword>
<evidence type="ECO:0000256" key="1">
    <source>
        <dbReference type="ARBA" id="ARBA00004496"/>
    </source>
</evidence>
<sequence>MSGSVIELDDDILWKEAVIPTKNCEQEIFESSDQEITSDDSESEMLLNDDVDAKPSGYQESREVFENQVIENAKADFSGRSDNLNKVSNKTTSGCESVPVKLARIRRELQEIGLLNHDSSLQDTEMAGVDKLLDELDQKFNRETQQIKMRLQKGCDDKSPLDAINCAKLPDLSLDYEGSQQILRLESQVAKLERTLGVFEYNGTKTLTTSINEIFREIKLLRGNKNDLQKFQSKLSSISSEYEETLVARKAEKDLETQRQIRDKLLSPEFKVKALYDSYDVLKKYKKALPHLMARLQSLNNLQLEVGESIGTVKTLDTSINWISDQATQWKQMLEQMDQKLNNAEGRSARNKKEVIEWLKAVEMRIDNIP</sequence>
<name>A0A1G4JA73_9SACH</name>
<protein>
    <submittedName>
        <fullName evidence="4">LANO_0C08746g1_1</fullName>
    </submittedName>
</protein>